<accession>A0A1G7R6F0</accession>
<dbReference type="InterPro" id="IPR011010">
    <property type="entry name" value="DNA_brk_join_enz"/>
</dbReference>
<feature type="domain" description="DUF6538" evidence="3">
    <location>
        <begin position="18"/>
        <end position="67"/>
    </location>
</feature>
<dbReference type="GO" id="GO:0003677">
    <property type="term" value="F:DNA binding"/>
    <property type="evidence" value="ECO:0007669"/>
    <property type="project" value="UniProtKB-KW"/>
</dbReference>
<dbReference type="InterPro" id="IPR046668">
    <property type="entry name" value="DUF6538"/>
</dbReference>
<dbReference type="EMBL" id="FNBI01000010">
    <property type="protein sequence ID" value="SDG06287.1"/>
    <property type="molecule type" value="Genomic_DNA"/>
</dbReference>
<organism evidence="4 5">
    <name type="scientific">Sphingomonas carotinifaciens</name>
    <dbReference type="NCBI Taxonomy" id="1166323"/>
    <lineage>
        <taxon>Bacteria</taxon>
        <taxon>Pseudomonadati</taxon>
        <taxon>Pseudomonadota</taxon>
        <taxon>Alphaproteobacteria</taxon>
        <taxon>Sphingomonadales</taxon>
        <taxon>Sphingomonadaceae</taxon>
        <taxon>Sphingomonas</taxon>
    </lineage>
</organism>
<keyword evidence="5" id="KW-1185">Reference proteome</keyword>
<name>A0A1G7R6F0_9SPHN</name>
<dbReference type="SUPFAM" id="SSF56349">
    <property type="entry name" value="DNA breaking-rejoining enzymes"/>
    <property type="match status" value="1"/>
</dbReference>
<evidence type="ECO:0000313" key="4">
    <source>
        <dbReference type="EMBL" id="SDG06287.1"/>
    </source>
</evidence>
<dbReference type="Gene3D" id="1.10.150.130">
    <property type="match status" value="1"/>
</dbReference>
<dbReference type="InterPro" id="IPR010998">
    <property type="entry name" value="Integrase_recombinase_N"/>
</dbReference>
<dbReference type="Pfam" id="PF20172">
    <property type="entry name" value="DUF6538"/>
    <property type="match status" value="1"/>
</dbReference>
<gene>
    <name evidence="4" type="ORF">SAMN05216557_11072</name>
</gene>
<evidence type="ECO:0000256" key="2">
    <source>
        <dbReference type="ARBA" id="ARBA00023172"/>
    </source>
</evidence>
<dbReference type="GO" id="GO:0015074">
    <property type="term" value="P:DNA integration"/>
    <property type="evidence" value="ECO:0007669"/>
    <property type="project" value="InterPro"/>
</dbReference>
<dbReference type="AlphaFoldDB" id="A0A1G7R6F0"/>
<evidence type="ECO:0000259" key="3">
    <source>
        <dbReference type="Pfam" id="PF20172"/>
    </source>
</evidence>
<dbReference type="Proteomes" id="UP000323502">
    <property type="component" value="Unassembled WGS sequence"/>
</dbReference>
<keyword evidence="2" id="KW-0233">DNA recombination</keyword>
<evidence type="ECO:0000256" key="1">
    <source>
        <dbReference type="ARBA" id="ARBA00023125"/>
    </source>
</evidence>
<proteinExistence type="predicted"/>
<dbReference type="CDD" id="cd01184">
    <property type="entry name" value="INT_C_like_1"/>
    <property type="match status" value="1"/>
</dbReference>
<keyword evidence="1" id="KW-0238">DNA-binding</keyword>
<protein>
    <recommendedName>
        <fullName evidence="3">DUF6538 domain-containing protein</fullName>
    </recommendedName>
</protein>
<sequence length="641" mass="71920">MGRRMSHSHKRASSRNAWFRMDVPKDIRHLAGKTSWQHSLNTAEPNLAAQRRATWSAHYKGEVIRLRMLAAQEAQQSTDALVDQAFDKLAQFSCSMDLAVAGELQKLASIVRSSWSNAHAQAVERQHLGEAWTSLLDPEPASIPSIDDDEERRRFQLRAEILESNAATSGIVYQELARELLSRGVYEPLHFAISYLPYLVPAIDLSTKAAYNCVAQAYLTRLAEHAFGSWPVGIREALRPVVTSATNSVAAPAIAPAPPTFPAALPCPAPAHHHTLSEAFDLWRKRKRITGKDKTADEFAKAIARFEELTGTSMVGAITPAMVRMFISLVEQLPFRPKKCVSALPLIEQIALAHAKALPTLSPPTVGKQLTALRAILSVAKDADWIASNPAQGISVEGATWEGDERDHFSDEDMRRIYASPLMTDPDACDDTMFWILFLAPFHGSRPGEHCKLKPSEIVQDDGEWVMRFRRDRRIRPTAAMSNETRPRRQKTRSSVRDVPIHWILLEAGFVDFARRQRNRGAEWLFDDLEADKYGDRYKYLSRRINDALRKLGIHEPDKSFYSTRHTMKREGRRLRIDNQSLDQLAGHAPVSVGGRYGQGSSTETLKADLDRLEFRSVPWDDVVVCAQKRLVRLGADRGGA</sequence>
<dbReference type="GO" id="GO:0006310">
    <property type="term" value="P:DNA recombination"/>
    <property type="evidence" value="ECO:0007669"/>
    <property type="project" value="UniProtKB-KW"/>
</dbReference>
<dbReference type="InterPro" id="IPR013762">
    <property type="entry name" value="Integrase-like_cat_sf"/>
</dbReference>
<reference evidence="4 5" key="1">
    <citation type="submission" date="2016-10" db="EMBL/GenBank/DDBJ databases">
        <authorList>
            <person name="Varghese N."/>
            <person name="Submissions S."/>
        </authorList>
    </citation>
    <scope>NUCLEOTIDE SEQUENCE [LARGE SCALE GENOMIC DNA]</scope>
    <source>
        <strain evidence="4 5">S7-754</strain>
    </source>
</reference>
<evidence type="ECO:0000313" key="5">
    <source>
        <dbReference type="Proteomes" id="UP000323502"/>
    </source>
</evidence>
<dbReference type="Gene3D" id="1.10.443.10">
    <property type="entry name" value="Intergrase catalytic core"/>
    <property type="match status" value="1"/>
</dbReference>